<organism evidence="1 2">
    <name type="scientific">Pseudoflavonifractor capillosus ATCC 29799</name>
    <dbReference type="NCBI Taxonomy" id="411467"/>
    <lineage>
        <taxon>Bacteria</taxon>
        <taxon>Bacillati</taxon>
        <taxon>Bacillota</taxon>
        <taxon>Clostridia</taxon>
        <taxon>Eubacteriales</taxon>
        <taxon>Oscillospiraceae</taxon>
        <taxon>Pseudoflavonifractor</taxon>
    </lineage>
</organism>
<name>A6NYJ4_9FIRM</name>
<dbReference type="Proteomes" id="UP000003639">
    <property type="component" value="Unassembled WGS sequence"/>
</dbReference>
<proteinExistence type="predicted"/>
<dbReference type="EMBL" id="AAXG02000032">
    <property type="protein sequence ID" value="EDM98493.1"/>
    <property type="molecule type" value="Genomic_DNA"/>
</dbReference>
<dbReference type="eggNOG" id="ENOG5032S15">
    <property type="taxonomic scope" value="Bacteria"/>
</dbReference>
<protein>
    <submittedName>
        <fullName evidence="1">Uncharacterized protein</fullName>
    </submittedName>
</protein>
<reference evidence="1 2" key="1">
    <citation type="submission" date="2007-04" db="EMBL/GenBank/DDBJ databases">
        <authorList>
            <person name="Fulton L."/>
            <person name="Clifton S."/>
            <person name="Fulton B."/>
            <person name="Xu J."/>
            <person name="Minx P."/>
            <person name="Pepin K.H."/>
            <person name="Johnson M."/>
            <person name="Thiruvilangam P."/>
            <person name="Bhonagiri V."/>
            <person name="Nash W.E."/>
            <person name="Mardis E.R."/>
            <person name="Wilson R.K."/>
        </authorList>
    </citation>
    <scope>NUCLEOTIDE SEQUENCE [LARGE SCALE GENOMIC DNA]</scope>
    <source>
        <strain evidence="1 2">ATCC 29799</strain>
    </source>
</reference>
<dbReference type="Pfam" id="PF11672">
    <property type="entry name" value="DUF3268"/>
    <property type="match status" value="1"/>
</dbReference>
<comment type="caution">
    <text evidence="1">The sequence shown here is derived from an EMBL/GenBank/DDBJ whole genome shotgun (WGS) entry which is preliminary data.</text>
</comment>
<evidence type="ECO:0000313" key="2">
    <source>
        <dbReference type="Proteomes" id="UP000003639"/>
    </source>
</evidence>
<keyword evidence="2" id="KW-1185">Reference proteome</keyword>
<dbReference type="InterPro" id="IPR021686">
    <property type="entry name" value="DUF3268"/>
</dbReference>
<dbReference type="STRING" id="411467.BACCAP_03295"/>
<sequence>MAYVCSRYPACDSYVMAHPGTLEPMGSLAGPKLRQLRYAAHREFNKLYQSGLMSKRDAYQWLAMTVQAPMAHAHIGHLGEYYCQVVIDESRKLLQERLEQQNKLKEVAGGV</sequence>
<evidence type="ECO:0000313" key="1">
    <source>
        <dbReference type="EMBL" id="EDM98493.1"/>
    </source>
</evidence>
<dbReference type="AlphaFoldDB" id="A6NYJ4"/>
<accession>A6NYJ4</accession>
<reference evidence="1 2" key="2">
    <citation type="submission" date="2007-06" db="EMBL/GenBank/DDBJ databases">
        <title>Draft genome sequence of Pseudoflavonifractor capillosus ATCC 29799.</title>
        <authorList>
            <person name="Sudarsanam P."/>
            <person name="Ley R."/>
            <person name="Guruge J."/>
            <person name="Turnbaugh P.J."/>
            <person name="Mahowald M."/>
            <person name="Liep D."/>
            <person name="Gordon J."/>
        </authorList>
    </citation>
    <scope>NUCLEOTIDE SEQUENCE [LARGE SCALE GENOMIC DNA]</scope>
    <source>
        <strain evidence="1 2">ATCC 29799</strain>
    </source>
</reference>
<gene>
    <name evidence="1" type="ORF">BACCAP_03295</name>
</gene>